<keyword evidence="2" id="KW-1185">Reference proteome</keyword>
<organism evidence="1 2">
    <name type="scientific">Elsinoe batatas</name>
    <dbReference type="NCBI Taxonomy" id="2601811"/>
    <lineage>
        <taxon>Eukaryota</taxon>
        <taxon>Fungi</taxon>
        <taxon>Dikarya</taxon>
        <taxon>Ascomycota</taxon>
        <taxon>Pezizomycotina</taxon>
        <taxon>Dothideomycetes</taxon>
        <taxon>Dothideomycetidae</taxon>
        <taxon>Myriangiales</taxon>
        <taxon>Elsinoaceae</taxon>
        <taxon>Elsinoe</taxon>
    </lineage>
</organism>
<sequence>MSMVGSRRPPRPGSRILNASLLESVRDSSAIWATGNPCGSPYCNQNPLLASQLSCRIRRIGCSISKSPAALPCRVGIKMSIMRPSDAFEWSVQRYKLHLTSVMIIPKRERFLHDSCGAYRC</sequence>
<protein>
    <submittedName>
        <fullName evidence="1">Uncharacterized protein</fullName>
    </submittedName>
</protein>
<evidence type="ECO:0000313" key="1">
    <source>
        <dbReference type="EMBL" id="KAG8631102.1"/>
    </source>
</evidence>
<reference evidence="1" key="1">
    <citation type="submission" date="2021-07" db="EMBL/GenBank/DDBJ databases">
        <title>Elsinoe batatas strain:CRI-CJ2 Genome sequencing and assembly.</title>
        <authorList>
            <person name="Huang L."/>
        </authorList>
    </citation>
    <scope>NUCLEOTIDE SEQUENCE</scope>
    <source>
        <strain evidence="1">CRI-CJ2</strain>
    </source>
</reference>
<evidence type="ECO:0000313" key="2">
    <source>
        <dbReference type="Proteomes" id="UP000809789"/>
    </source>
</evidence>
<name>A0A8K0L8E1_9PEZI</name>
<gene>
    <name evidence="1" type="ORF">KVT40_000242</name>
</gene>
<comment type="caution">
    <text evidence="1">The sequence shown here is derived from an EMBL/GenBank/DDBJ whole genome shotgun (WGS) entry which is preliminary data.</text>
</comment>
<accession>A0A8K0L8E1</accession>
<dbReference type="EMBL" id="JAESVG020000001">
    <property type="protein sequence ID" value="KAG8631102.1"/>
    <property type="molecule type" value="Genomic_DNA"/>
</dbReference>
<dbReference type="AlphaFoldDB" id="A0A8K0L8E1"/>
<dbReference type="Proteomes" id="UP000809789">
    <property type="component" value="Unassembled WGS sequence"/>
</dbReference>
<proteinExistence type="predicted"/>
<dbReference type="OrthoDB" id="10493913at2759"/>